<dbReference type="SUPFAM" id="SSF51445">
    <property type="entry name" value="(Trans)glycosidases"/>
    <property type="match status" value="1"/>
</dbReference>
<evidence type="ECO:0000256" key="10">
    <source>
        <dbReference type="RuleBase" id="RU361207"/>
    </source>
</evidence>
<dbReference type="EC" id="2.4.1.25" evidence="3 10"/>
<accession>A0A9D2M4E8</accession>
<gene>
    <name evidence="11" type="primary">malQ</name>
    <name evidence="11" type="ORF">H9945_01955</name>
</gene>
<evidence type="ECO:0000256" key="9">
    <source>
        <dbReference type="ARBA" id="ARBA00031501"/>
    </source>
</evidence>
<keyword evidence="6 10" id="KW-0808">Transferase</keyword>
<dbReference type="GO" id="GO:0005975">
    <property type="term" value="P:carbohydrate metabolic process"/>
    <property type="evidence" value="ECO:0007669"/>
    <property type="project" value="InterPro"/>
</dbReference>
<evidence type="ECO:0000313" key="11">
    <source>
        <dbReference type="EMBL" id="HJB41246.1"/>
    </source>
</evidence>
<comment type="catalytic activity">
    <reaction evidence="1 10">
        <text>Transfers a segment of a (1-&gt;4)-alpha-D-glucan to a new position in an acceptor, which may be glucose or a (1-&gt;4)-alpha-D-glucan.</text>
        <dbReference type="EC" id="2.4.1.25"/>
    </reaction>
</comment>
<sequence length="495" mass="55829">MKRSSGILMHLSSLASPYGIGTMGKAARDFVDFLYRAGQGYWQILPICPTSYGDSPYQSFSTFAGNPYFIDLDLLAEDGLLLPEEYQTIDWGGTPDCVDYGRLYELRYPVLHKATARLLANPPADYRQFCEENAFWLPDYALFMALKDAHSGAAWGEWEPELIRRDPEALAEARASHADAIQFWKAVQYLFFRQWKALKAYANEKGIQIIGDLPIYVAADSVDVWSSPQEFQLDENLVPTEVAGCPPDAFSATGQLWGNPLYDWDAMRKTGYAWWVRRIRHLCGIYDVVRIDHFRGFAGYYAIPFGSADACNGRWREGPGIELFQTIERELGKQNIIAEDLGFLTDDVYALLNATGYPGMKVMEFAFDSRDGGNYLPHDYPRGCIAYTGTHDNEPVNGWFETAAPADTARAIDYLQLTKKEGYHWGMLRGIWSSVADLAIVQAQDILGLGHEARMNTPSTLGGNWCWRAKPGAFSARLAKKLRHVTEIYGRTDWE</sequence>
<evidence type="ECO:0000256" key="7">
    <source>
        <dbReference type="ARBA" id="ARBA00023277"/>
    </source>
</evidence>
<keyword evidence="5 10" id="KW-0328">Glycosyltransferase</keyword>
<evidence type="ECO:0000256" key="4">
    <source>
        <dbReference type="ARBA" id="ARBA00020295"/>
    </source>
</evidence>
<dbReference type="EMBL" id="DWYG01000018">
    <property type="protein sequence ID" value="HJB41246.1"/>
    <property type="molecule type" value="Genomic_DNA"/>
</dbReference>
<evidence type="ECO:0000313" key="12">
    <source>
        <dbReference type="Proteomes" id="UP000886803"/>
    </source>
</evidence>
<dbReference type="InterPro" id="IPR017853">
    <property type="entry name" value="GH"/>
</dbReference>
<proteinExistence type="inferred from homology"/>
<evidence type="ECO:0000256" key="6">
    <source>
        <dbReference type="ARBA" id="ARBA00022679"/>
    </source>
</evidence>
<dbReference type="Gene3D" id="3.20.20.80">
    <property type="entry name" value="Glycosidases"/>
    <property type="match status" value="1"/>
</dbReference>
<evidence type="ECO:0000256" key="1">
    <source>
        <dbReference type="ARBA" id="ARBA00000439"/>
    </source>
</evidence>
<name>A0A9D2M4E8_9FIRM</name>
<dbReference type="NCBIfam" id="NF011080">
    <property type="entry name" value="PRK14508.1-3"/>
    <property type="match status" value="1"/>
</dbReference>
<comment type="caution">
    <text evidence="11">The sequence shown here is derived from an EMBL/GenBank/DDBJ whole genome shotgun (WGS) entry which is preliminary data.</text>
</comment>
<keyword evidence="7 10" id="KW-0119">Carbohydrate metabolism</keyword>
<dbReference type="Proteomes" id="UP000886803">
    <property type="component" value="Unassembled WGS sequence"/>
</dbReference>
<organism evidence="11 12">
    <name type="scientific">Candidatus Gemmiger avicola</name>
    <dbReference type="NCBI Taxonomy" id="2838605"/>
    <lineage>
        <taxon>Bacteria</taxon>
        <taxon>Bacillati</taxon>
        <taxon>Bacillota</taxon>
        <taxon>Clostridia</taxon>
        <taxon>Eubacteriales</taxon>
        <taxon>Gemmiger</taxon>
    </lineage>
</organism>
<dbReference type="NCBIfam" id="TIGR00217">
    <property type="entry name" value="malQ"/>
    <property type="match status" value="1"/>
</dbReference>
<evidence type="ECO:0000256" key="2">
    <source>
        <dbReference type="ARBA" id="ARBA00005684"/>
    </source>
</evidence>
<dbReference type="Pfam" id="PF02446">
    <property type="entry name" value="Glyco_hydro_77"/>
    <property type="match status" value="1"/>
</dbReference>
<evidence type="ECO:0000256" key="8">
    <source>
        <dbReference type="ARBA" id="ARBA00031423"/>
    </source>
</evidence>
<evidence type="ECO:0000256" key="3">
    <source>
        <dbReference type="ARBA" id="ARBA00012560"/>
    </source>
</evidence>
<dbReference type="PANTHER" id="PTHR32438:SF5">
    <property type="entry name" value="4-ALPHA-GLUCANOTRANSFERASE DPE1, CHLOROPLASTIC_AMYLOPLASTIC"/>
    <property type="match status" value="1"/>
</dbReference>
<dbReference type="AlphaFoldDB" id="A0A9D2M4E8"/>
<dbReference type="PANTHER" id="PTHR32438">
    <property type="entry name" value="4-ALPHA-GLUCANOTRANSFERASE DPE1, CHLOROPLASTIC/AMYLOPLASTIC"/>
    <property type="match status" value="1"/>
</dbReference>
<comment type="similarity">
    <text evidence="2 10">Belongs to the disproportionating enzyme family.</text>
</comment>
<dbReference type="InterPro" id="IPR003385">
    <property type="entry name" value="Glyco_hydro_77"/>
</dbReference>
<evidence type="ECO:0000256" key="5">
    <source>
        <dbReference type="ARBA" id="ARBA00022676"/>
    </source>
</evidence>
<protein>
    <recommendedName>
        <fullName evidence="4 10">4-alpha-glucanotransferase</fullName>
        <ecNumber evidence="3 10">2.4.1.25</ecNumber>
    </recommendedName>
    <alternativeName>
        <fullName evidence="8 10">Amylomaltase</fullName>
    </alternativeName>
    <alternativeName>
        <fullName evidence="9 10">Disproportionating enzyme</fullName>
    </alternativeName>
</protein>
<dbReference type="GO" id="GO:0004134">
    <property type="term" value="F:4-alpha-glucanotransferase activity"/>
    <property type="evidence" value="ECO:0007669"/>
    <property type="project" value="UniProtKB-EC"/>
</dbReference>
<reference evidence="11" key="1">
    <citation type="journal article" date="2021" name="PeerJ">
        <title>Extensive microbial diversity within the chicken gut microbiome revealed by metagenomics and culture.</title>
        <authorList>
            <person name="Gilroy R."/>
            <person name="Ravi A."/>
            <person name="Getino M."/>
            <person name="Pursley I."/>
            <person name="Horton D.L."/>
            <person name="Alikhan N.F."/>
            <person name="Baker D."/>
            <person name="Gharbi K."/>
            <person name="Hall N."/>
            <person name="Watson M."/>
            <person name="Adriaenssens E.M."/>
            <person name="Foster-Nyarko E."/>
            <person name="Jarju S."/>
            <person name="Secka A."/>
            <person name="Antonio M."/>
            <person name="Oren A."/>
            <person name="Chaudhuri R.R."/>
            <person name="La Ragione R."/>
            <person name="Hildebrand F."/>
            <person name="Pallen M.J."/>
        </authorList>
    </citation>
    <scope>NUCLEOTIDE SEQUENCE</scope>
    <source>
        <strain evidence="11">ChiBcec8-13705</strain>
    </source>
</reference>
<reference evidence="11" key="2">
    <citation type="submission" date="2021-04" db="EMBL/GenBank/DDBJ databases">
        <authorList>
            <person name="Gilroy R."/>
        </authorList>
    </citation>
    <scope>NUCLEOTIDE SEQUENCE</scope>
    <source>
        <strain evidence="11">ChiBcec8-13705</strain>
    </source>
</reference>